<keyword evidence="2" id="KW-0378">Hydrolase</keyword>
<evidence type="ECO:0000256" key="2">
    <source>
        <dbReference type="ARBA" id="ARBA00022801"/>
    </source>
</evidence>
<name>A0A8J7CX02_9RHOB</name>
<sequence>MTRDDPLFLRIAESFSRQGLMQLLAARIEEVAPGRCALSAPITPAVSQQQGFGHAGLGFALADSAAGYAALSLMPEGADAVSVEVKMNMLRPMSGLRLFATGTVLRAGRRITVVRADIEALQEDGSRRLTGAIQGTMMAV</sequence>
<keyword evidence="5" id="KW-1185">Reference proteome</keyword>
<comment type="caution">
    <text evidence="4">The sequence shown here is derived from an EMBL/GenBank/DDBJ whole genome shotgun (WGS) entry which is preliminary data.</text>
</comment>
<dbReference type="RefSeq" id="WP_193185389.1">
    <property type="nucleotide sequence ID" value="NZ_JACVXA010000067.1"/>
</dbReference>
<dbReference type="PANTHER" id="PTHR21660">
    <property type="entry name" value="THIOESTERASE SUPERFAMILY MEMBER-RELATED"/>
    <property type="match status" value="1"/>
</dbReference>
<evidence type="ECO:0000313" key="4">
    <source>
        <dbReference type="EMBL" id="MBE3640004.1"/>
    </source>
</evidence>
<dbReference type="AlphaFoldDB" id="A0A8J7CX02"/>
<comment type="similarity">
    <text evidence="1">Belongs to the thioesterase PaaI family.</text>
</comment>
<gene>
    <name evidence="4" type="ORF">ICN82_17510</name>
</gene>
<dbReference type="CDD" id="cd03443">
    <property type="entry name" value="PaaI_thioesterase"/>
    <property type="match status" value="1"/>
</dbReference>
<reference evidence="4" key="1">
    <citation type="submission" date="2020-09" db="EMBL/GenBank/DDBJ databases">
        <title>A novel bacterium of genus Mangrovicoccus, isolated from South China Sea.</title>
        <authorList>
            <person name="Huang H."/>
            <person name="Mo K."/>
            <person name="Hu Y."/>
        </authorList>
    </citation>
    <scope>NUCLEOTIDE SEQUENCE</scope>
    <source>
        <strain evidence="4">HB182678</strain>
    </source>
</reference>
<dbReference type="GO" id="GO:0047617">
    <property type="term" value="F:fatty acyl-CoA hydrolase activity"/>
    <property type="evidence" value="ECO:0007669"/>
    <property type="project" value="InterPro"/>
</dbReference>
<accession>A0A8J7CX02</accession>
<dbReference type="InterPro" id="IPR029069">
    <property type="entry name" value="HotDog_dom_sf"/>
</dbReference>
<evidence type="ECO:0000313" key="5">
    <source>
        <dbReference type="Proteomes" id="UP000609121"/>
    </source>
</evidence>
<proteinExistence type="inferred from homology"/>
<dbReference type="Gene3D" id="3.10.129.10">
    <property type="entry name" value="Hotdog Thioesterase"/>
    <property type="match status" value="1"/>
</dbReference>
<dbReference type="Pfam" id="PF03061">
    <property type="entry name" value="4HBT"/>
    <property type="match status" value="1"/>
</dbReference>
<evidence type="ECO:0000259" key="3">
    <source>
        <dbReference type="Pfam" id="PF03061"/>
    </source>
</evidence>
<evidence type="ECO:0000256" key="1">
    <source>
        <dbReference type="ARBA" id="ARBA00008324"/>
    </source>
</evidence>
<dbReference type="InterPro" id="IPR039298">
    <property type="entry name" value="ACOT13"/>
</dbReference>
<dbReference type="InterPro" id="IPR006683">
    <property type="entry name" value="Thioestr_dom"/>
</dbReference>
<protein>
    <submittedName>
        <fullName evidence="4">PaaI family thioesterase</fullName>
    </submittedName>
</protein>
<dbReference type="PANTHER" id="PTHR21660:SF1">
    <property type="entry name" value="ACYL-COENZYME A THIOESTERASE 13"/>
    <property type="match status" value="1"/>
</dbReference>
<dbReference type="SUPFAM" id="SSF54637">
    <property type="entry name" value="Thioesterase/thiol ester dehydrase-isomerase"/>
    <property type="match status" value="1"/>
</dbReference>
<organism evidence="4 5">
    <name type="scientific">Mangrovicoccus algicola</name>
    <dbReference type="NCBI Taxonomy" id="2771008"/>
    <lineage>
        <taxon>Bacteria</taxon>
        <taxon>Pseudomonadati</taxon>
        <taxon>Pseudomonadota</taxon>
        <taxon>Alphaproteobacteria</taxon>
        <taxon>Rhodobacterales</taxon>
        <taxon>Paracoccaceae</taxon>
        <taxon>Mangrovicoccus</taxon>
    </lineage>
</organism>
<dbReference type="EMBL" id="JACVXA010000067">
    <property type="protein sequence ID" value="MBE3640004.1"/>
    <property type="molecule type" value="Genomic_DNA"/>
</dbReference>
<dbReference type="Proteomes" id="UP000609121">
    <property type="component" value="Unassembled WGS sequence"/>
</dbReference>
<dbReference type="NCBIfam" id="TIGR00369">
    <property type="entry name" value="unchar_dom_1"/>
    <property type="match status" value="1"/>
</dbReference>
<dbReference type="InterPro" id="IPR003736">
    <property type="entry name" value="PAAI_dom"/>
</dbReference>
<feature type="domain" description="Thioesterase" evidence="3">
    <location>
        <begin position="51"/>
        <end position="122"/>
    </location>
</feature>